<dbReference type="InterPro" id="IPR001810">
    <property type="entry name" value="F-box_dom"/>
</dbReference>
<feature type="domain" description="F-box" evidence="2">
    <location>
        <begin position="237"/>
        <end position="283"/>
    </location>
</feature>
<proteinExistence type="predicted"/>
<accession>A0A9P9DZY6</accession>
<gene>
    <name evidence="3" type="ORF">EDB81DRAFT_808409</name>
</gene>
<dbReference type="PROSITE" id="PS50181">
    <property type="entry name" value="FBOX"/>
    <property type="match status" value="1"/>
</dbReference>
<comment type="caution">
    <text evidence="3">The sequence shown here is derived from an EMBL/GenBank/DDBJ whole genome shotgun (WGS) entry which is preliminary data.</text>
</comment>
<evidence type="ECO:0000313" key="3">
    <source>
        <dbReference type="EMBL" id="KAH7128845.1"/>
    </source>
</evidence>
<dbReference type="InterPro" id="IPR036047">
    <property type="entry name" value="F-box-like_dom_sf"/>
</dbReference>
<feature type="region of interest" description="Disordered" evidence="1">
    <location>
        <begin position="26"/>
        <end position="52"/>
    </location>
</feature>
<sequence>MGDWVPSCAICGVIFRPEDCHIAPTSDGGAPPALPGTGDDASHAAESGTTLGAAAPDPKYMYDRNLVSETDLLWLSDNNALGVWPDSSEPSKSFLTGEFITGYYGDVSLSQSLPDHVRDIEEELHTYEALVGGQAVFPFHNDCYRHLLARCITRHTNRPIDEEVLYATFVGLRGGMWSLDIDYGDLTVRECNHWLSNRGNELLVMNPTDTVEIGMYLKAYDGGLVESRRNLHMRVIDDPFGKLPDEIQQGVFLHLSARDISALKVASYPMHSTAPSSVVWKQVFNREMPWIWEVEDIPSRDLRAFDLVQTFREIASQCRYGNNPGGHSPRLANRKRVWGVCEDLAERYVEILARAGSVREWTATDDGCFELE</sequence>
<protein>
    <recommendedName>
        <fullName evidence="2">F-box domain-containing protein</fullName>
    </recommendedName>
</protein>
<evidence type="ECO:0000259" key="2">
    <source>
        <dbReference type="PROSITE" id="PS50181"/>
    </source>
</evidence>
<name>A0A9P9DZY6_9HYPO</name>
<dbReference type="SUPFAM" id="SSF81383">
    <property type="entry name" value="F-box domain"/>
    <property type="match status" value="1"/>
</dbReference>
<keyword evidence="4" id="KW-1185">Reference proteome</keyword>
<evidence type="ECO:0000313" key="4">
    <source>
        <dbReference type="Proteomes" id="UP000738349"/>
    </source>
</evidence>
<reference evidence="3" key="1">
    <citation type="journal article" date="2021" name="Nat. Commun.">
        <title>Genetic determinants of endophytism in the Arabidopsis root mycobiome.</title>
        <authorList>
            <person name="Mesny F."/>
            <person name="Miyauchi S."/>
            <person name="Thiergart T."/>
            <person name="Pickel B."/>
            <person name="Atanasova L."/>
            <person name="Karlsson M."/>
            <person name="Huettel B."/>
            <person name="Barry K.W."/>
            <person name="Haridas S."/>
            <person name="Chen C."/>
            <person name="Bauer D."/>
            <person name="Andreopoulos W."/>
            <person name="Pangilinan J."/>
            <person name="LaButti K."/>
            <person name="Riley R."/>
            <person name="Lipzen A."/>
            <person name="Clum A."/>
            <person name="Drula E."/>
            <person name="Henrissat B."/>
            <person name="Kohler A."/>
            <person name="Grigoriev I.V."/>
            <person name="Martin F.M."/>
            <person name="Hacquard S."/>
        </authorList>
    </citation>
    <scope>NUCLEOTIDE SEQUENCE</scope>
    <source>
        <strain evidence="3">MPI-CAGE-AT-0147</strain>
    </source>
</reference>
<dbReference type="OrthoDB" id="2571985at2759"/>
<dbReference type="EMBL" id="JAGMUV010000018">
    <property type="protein sequence ID" value="KAH7128845.1"/>
    <property type="molecule type" value="Genomic_DNA"/>
</dbReference>
<dbReference type="AlphaFoldDB" id="A0A9P9DZY6"/>
<dbReference type="Proteomes" id="UP000738349">
    <property type="component" value="Unassembled WGS sequence"/>
</dbReference>
<evidence type="ECO:0000256" key="1">
    <source>
        <dbReference type="SAM" id="MobiDB-lite"/>
    </source>
</evidence>
<organism evidence="3 4">
    <name type="scientific">Dactylonectria macrodidyma</name>
    <dbReference type="NCBI Taxonomy" id="307937"/>
    <lineage>
        <taxon>Eukaryota</taxon>
        <taxon>Fungi</taxon>
        <taxon>Dikarya</taxon>
        <taxon>Ascomycota</taxon>
        <taxon>Pezizomycotina</taxon>
        <taxon>Sordariomycetes</taxon>
        <taxon>Hypocreomycetidae</taxon>
        <taxon>Hypocreales</taxon>
        <taxon>Nectriaceae</taxon>
        <taxon>Dactylonectria</taxon>
    </lineage>
</organism>